<protein>
    <submittedName>
        <fullName evidence="2">RES domain-containing protein</fullName>
    </submittedName>
</protein>
<accession>A0A426DHC0</accession>
<evidence type="ECO:0000259" key="1">
    <source>
        <dbReference type="Pfam" id="PF08808"/>
    </source>
</evidence>
<dbReference type="Proteomes" id="UP000274920">
    <property type="component" value="Unassembled WGS sequence"/>
</dbReference>
<evidence type="ECO:0000313" key="2">
    <source>
        <dbReference type="EMBL" id="RRK32146.1"/>
    </source>
</evidence>
<dbReference type="AlphaFoldDB" id="A0A426DHC0"/>
<organism evidence="2 3">
    <name type="scientific">Schaedlerella arabinosiphila</name>
    <dbReference type="NCBI Taxonomy" id="2044587"/>
    <lineage>
        <taxon>Bacteria</taxon>
        <taxon>Bacillati</taxon>
        <taxon>Bacillota</taxon>
        <taxon>Clostridia</taxon>
        <taxon>Lachnospirales</taxon>
        <taxon>Lachnospiraceae</taxon>
        <taxon>Schaedlerella</taxon>
    </lineage>
</organism>
<proteinExistence type="predicted"/>
<feature type="domain" description="RES" evidence="1">
    <location>
        <begin position="68"/>
        <end position="215"/>
    </location>
</feature>
<keyword evidence="3" id="KW-1185">Reference proteome</keyword>
<reference evidence="2" key="1">
    <citation type="submission" date="2018-10" db="EMBL/GenBank/DDBJ databases">
        <title>Schaedlerella arabinophila gen. nov. sp. nov., isolated from the mouse intestinal tract and comparative analysis with the genome of the closely related altered Schaedler flora strain ASF502.</title>
        <authorList>
            <person name="Miyake S."/>
            <person name="Soh M."/>
            <person name="Seedorf H."/>
        </authorList>
    </citation>
    <scope>NUCLEOTIDE SEQUENCE [LARGE SCALE GENOMIC DNA]</scope>
    <source>
        <strain evidence="2">DSM 106076</strain>
    </source>
</reference>
<dbReference type="EMBL" id="RHJS01000002">
    <property type="protein sequence ID" value="RRK32146.1"/>
    <property type="molecule type" value="Genomic_DNA"/>
</dbReference>
<dbReference type="RefSeq" id="WP_125127668.1">
    <property type="nucleotide sequence ID" value="NZ_RHJS01000002.1"/>
</dbReference>
<dbReference type="Pfam" id="PF08808">
    <property type="entry name" value="RES"/>
    <property type="match status" value="1"/>
</dbReference>
<evidence type="ECO:0000313" key="3">
    <source>
        <dbReference type="Proteomes" id="UP000274920"/>
    </source>
</evidence>
<sequence>MILSFYCDGRNRDYQVSDNIYTSTFKLWENFKEEIICRNRYFPNQEITRILSNLNYMNVFPTDSHLTFYRARVGDYLHADDSEMMAPPIRKPSNGRCNPSGIPYLYLANNELTAIQEIRPQIGDIVTLAEFDVNVSNVFSFDVYLMEHYKIKAADEQTRCLLFLILQDLSSPVKTDNQLDYIPLQYICEYVKRIGYNAFIYSSVYGTGMNLVMFDWINRISLCSKKTIHIRKSQIEYDKVSCLQSANH</sequence>
<gene>
    <name evidence="2" type="ORF">EBB54_12800</name>
</gene>
<name>A0A426DHC0_9FIRM</name>
<comment type="caution">
    <text evidence="2">The sequence shown here is derived from an EMBL/GenBank/DDBJ whole genome shotgun (WGS) entry which is preliminary data.</text>
</comment>
<dbReference type="InterPro" id="IPR014914">
    <property type="entry name" value="RES_dom"/>
</dbReference>